<dbReference type="RefSeq" id="XP_014681841.1">
    <property type="nucleotide sequence ID" value="XM_014826355.1"/>
</dbReference>
<reference evidence="5" key="1">
    <citation type="submission" date="2025-08" db="UniProtKB">
        <authorList>
            <consortium name="RefSeq"/>
        </authorList>
    </citation>
    <scope>IDENTIFICATION</scope>
</reference>
<dbReference type="GeneID" id="106821508"/>
<evidence type="ECO:0000313" key="5">
    <source>
        <dbReference type="RefSeq" id="XP_014681841.1"/>
    </source>
</evidence>
<dbReference type="InterPro" id="IPR050525">
    <property type="entry name" value="ECM_Assembly_Org"/>
</dbReference>
<dbReference type="PROSITE" id="PS50234">
    <property type="entry name" value="VWFA"/>
    <property type="match status" value="1"/>
</dbReference>
<name>A0ABM1FBM0_PRICU</name>
<sequence>MMKTLSVVVLLGVALQGSDAQSLFDRVQNPGSNPPTVTTTLPPVTTTLPPVTTTLPPQQVDDTDFFSIDESAKRIVAFRDKVAPRTDPFSIDANPQTIEEVDVILMVDRSYSVGREGFRNAKCVLREWAQLFQDNIDIRFRVTLLSFARYPTLDSVDYFRTYNSFPGLLNAIDNLKYYRHGDNSCPVRPDPNNPHGQWISLDGCATCTHSALDEAYSIFFDYKYQNGEMLSRFHSTKAIIVVTDGKSNCPSSAPTCRAARKLRERKVNIFVQAVGRQVDAGEVRCIATEDDYNLNADYSQTCRSTTLAREIGAQRYT</sequence>
<accession>A0ABM1FBM0</accession>
<dbReference type="InterPro" id="IPR002035">
    <property type="entry name" value="VWF_A"/>
</dbReference>
<dbReference type="Pfam" id="PF00092">
    <property type="entry name" value="VWA"/>
    <property type="match status" value="2"/>
</dbReference>
<dbReference type="CDD" id="cd00198">
    <property type="entry name" value="vWFA"/>
    <property type="match status" value="1"/>
</dbReference>
<dbReference type="Gene3D" id="3.40.50.410">
    <property type="entry name" value="von Willebrand factor, type A domain"/>
    <property type="match status" value="1"/>
</dbReference>
<protein>
    <submittedName>
        <fullName evidence="5">Collagen alpha-1(XII) chain-like</fullName>
    </submittedName>
</protein>
<dbReference type="Proteomes" id="UP000695022">
    <property type="component" value="Unplaced"/>
</dbReference>
<dbReference type="InterPro" id="IPR036465">
    <property type="entry name" value="vWFA_dom_sf"/>
</dbReference>
<keyword evidence="2" id="KW-0732">Signal</keyword>
<evidence type="ECO:0000259" key="3">
    <source>
        <dbReference type="PROSITE" id="PS50234"/>
    </source>
</evidence>
<organism evidence="4 5">
    <name type="scientific">Priapulus caudatus</name>
    <name type="common">Priapulid worm</name>
    <dbReference type="NCBI Taxonomy" id="37621"/>
    <lineage>
        <taxon>Eukaryota</taxon>
        <taxon>Metazoa</taxon>
        <taxon>Ecdysozoa</taxon>
        <taxon>Scalidophora</taxon>
        <taxon>Priapulida</taxon>
        <taxon>Priapulimorpha</taxon>
        <taxon>Priapulimorphida</taxon>
        <taxon>Priapulidae</taxon>
        <taxon>Priapulus</taxon>
    </lineage>
</organism>
<dbReference type="PANTHER" id="PTHR24020">
    <property type="entry name" value="COLLAGEN ALPHA"/>
    <property type="match status" value="1"/>
</dbReference>
<dbReference type="PANTHER" id="PTHR24020:SF87">
    <property type="entry name" value="COLLAGEN ALPHA-1(VI) CHAIN-LIKE"/>
    <property type="match status" value="1"/>
</dbReference>
<evidence type="ECO:0000256" key="1">
    <source>
        <dbReference type="SAM" id="MobiDB-lite"/>
    </source>
</evidence>
<feature type="signal peptide" evidence="2">
    <location>
        <begin position="1"/>
        <end position="20"/>
    </location>
</feature>
<feature type="compositionally biased region" description="Low complexity" evidence="1">
    <location>
        <begin position="34"/>
        <end position="54"/>
    </location>
</feature>
<feature type="region of interest" description="Disordered" evidence="1">
    <location>
        <begin position="27"/>
        <end position="54"/>
    </location>
</feature>
<dbReference type="SUPFAM" id="SSF53300">
    <property type="entry name" value="vWA-like"/>
    <property type="match status" value="1"/>
</dbReference>
<evidence type="ECO:0000256" key="2">
    <source>
        <dbReference type="SAM" id="SignalP"/>
    </source>
</evidence>
<dbReference type="SMART" id="SM00327">
    <property type="entry name" value="VWA"/>
    <property type="match status" value="1"/>
</dbReference>
<gene>
    <name evidence="5" type="primary">LOC106821508</name>
</gene>
<keyword evidence="4" id="KW-1185">Reference proteome</keyword>
<feature type="chain" id="PRO_5046691871" evidence="2">
    <location>
        <begin position="21"/>
        <end position="317"/>
    </location>
</feature>
<proteinExistence type="predicted"/>
<feature type="domain" description="VWFA" evidence="3">
    <location>
        <begin position="102"/>
        <end position="311"/>
    </location>
</feature>
<evidence type="ECO:0000313" key="4">
    <source>
        <dbReference type="Proteomes" id="UP000695022"/>
    </source>
</evidence>